<evidence type="ECO:0000259" key="2">
    <source>
        <dbReference type="Pfam" id="PF13786"/>
    </source>
</evidence>
<dbReference type="Gene3D" id="2.60.40.1640">
    <property type="entry name" value="Conserved domain protein"/>
    <property type="match status" value="1"/>
</dbReference>
<name>A0A1T4YC11_9BACL</name>
<dbReference type="AlphaFoldDB" id="A0A1T4YC11"/>
<dbReference type="InterPro" id="IPR040680">
    <property type="entry name" value="DUF5643"/>
</dbReference>
<dbReference type="RefSeq" id="WP_009766563.1">
    <property type="nucleotide sequence ID" value="NZ_FUYJ01000003.1"/>
</dbReference>
<dbReference type="Proteomes" id="UP000190042">
    <property type="component" value="Unassembled WGS sequence"/>
</dbReference>
<feature type="transmembrane region" description="Helical" evidence="1">
    <location>
        <begin position="47"/>
        <end position="69"/>
    </location>
</feature>
<evidence type="ECO:0000313" key="4">
    <source>
        <dbReference type="EMBL" id="SKA98785.1"/>
    </source>
</evidence>
<dbReference type="EMBL" id="FUYJ01000003">
    <property type="protein sequence ID" value="SKA98785.1"/>
    <property type="molecule type" value="Genomic_DNA"/>
</dbReference>
<dbReference type="Pfam" id="PF13786">
    <property type="entry name" value="DUF4179"/>
    <property type="match status" value="1"/>
</dbReference>
<sequence length="344" mass="38714">MKTIYKRLNELNVDEEMEPIEISDDEKEAMKQLVRKKIHRKRRIPKLWRNVAAAAVITMASITTIGIGFPTLASQIPIVNNIFSYFNDEEDGFYTEYEEFATGIGQVQTSNGITMAVDHAVYDGKTITLTYSVETEKELGKNTGVNAPVEVKYETGATGTSSSLKKIGDTQYVGMITSTPFFDSKQDVVTVKWRPRSIVNEETMKEIKGEWNFDFILREVKGEVQSVADSTSKDGIKVTINEIRSTDISTVIEYSQKVDRSVSEMWEWVTAELFVMDNLGNEYKVNGNGGHSENEQDFYWSATMGKINEQATSLFFTPEVILSEGSGQGHETLTLDPIEVKLEK</sequence>
<dbReference type="Pfam" id="PF18705">
    <property type="entry name" value="DUF5643"/>
    <property type="match status" value="1"/>
</dbReference>
<proteinExistence type="predicted"/>
<evidence type="ECO:0000313" key="5">
    <source>
        <dbReference type="Proteomes" id="UP000190042"/>
    </source>
</evidence>
<reference evidence="5" key="1">
    <citation type="submission" date="2017-02" db="EMBL/GenBank/DDBJ databases">
        <authorList>
            <person name="Varghese N."/>
            <person name="Submissions S."/>
        </authorList>
    </citation>
    <scope>NUCLEOTIDE SEQUENCE [LARGE SCALE GENOMIC DNA]</scope>
    <source>
        <strain evidence="5">DSM 23966</strain>
    </source>
</reference>
<keyword evidence="5" id="KW-1185">Reference proteome</keyword>
<gene>
    <name evidence="4" type="ORF">SAMN04244570_2172</name>
</gene>
<accession>A0A1T4YC11</accession>
<dbReference type="Gene3D" id="2.60.40.1630">
    <property type="entry name" value="bacillus anthracis domain"/>
    <property type="match status" value="1"/>
</dbReference>
<feature type="domain" description="DUF4179" evidence="2">
    <location>
        <begin position="46"/>
        <end position="134"/>
    </location>
</feature>
<evidence type="ECO:0000256" key="1">
    <source>
        <dbReference type="SAM" id="Phobius"/>
    </source>
</evidence>
<keyword evidence="1" id="KW-1133">Transmembrane helix</keyword>
<dbReference type="InterPro" id="IPR025436">
    <property type="entry name" value="DUF4179"/>
</dbReference>
<feature type="domain" description="DUF5643" evidence="3">
    <location>
        <begin position="224"/>
        <end position="342"/>
    </location>
</feature>
<protein>
    <recommendedName>
        <fullName evidence="6">DUF4179 domain-containing protein</fullName>
    </recommendedName>
</protein>
<keyword evidence="1" id="KW-0812">Transmembrane</keyword>
<organism evidence="4 5">
    <name type="scientific">Sporosarcina newyorkensis</name>
    <dbReference type="NCBI Taxonomy" id="759851"/>
    <lineage>
        <taxon>Bacteria</taxon>
        <taxon>Bacillati</taxon>
        <taxon>Bacillota</taxon>
        <taxon>Bacilli</taxon>
        <taxon>Bacillales</taxon>
        <taxon>Caryophanaceae</taxon>
        <taxon>Sporosarcina</taxon>
    </lineage>
</organism>
<keyword evidence="1" id="KW-0472">Membrane</keyword>
<evidence type="ECO:0008006" key="6">
    <source>
        <dbReference type="Google" id="ProtNLM"/>
    </source>
</evidence>
<evidence type="ECO:0000259" key="3">
    <source>
        <dbReference type="Pfam" id="PF18705"/>
    </source>
</evidence>